<dbReference type="Gene3D" id="2.60.40.10">
    <property type="entry name" value="Immunoglobulins"/>
    <property type="match status" value="7"/>
</dbReference>
<feature type="chain" id="PRO_5015863075" description="Fibronectin type-III domain-containing protein" evidence="3">
    <location>
        <begin position="22"/>
        <end position="1154"/>
    </location>
</feature>
<keyword evidence="3" id="KW-0732">Signal</keyword>
<feature type="transmembrane region" description="Helical" evidence="2">
    <location>
        <begin position="887"/>
        <end position="908"/>
    </location>
</feature>
<evidence type="ECO:0000256" key="3">
    <source>
        <dbReference type="SAM" id="SignalP"/>
    </source>
</evidence>
<accession>A0A182W8G9</accession>
<dbReference type="STRING" id="112268.A0A182W8G9"/>
<feature type="compositionally biased region" description="Basic and acidic residues" evidence="1">
    <location>
        <begin position="1014"/>
        <end position="1024"/>
    </location>
</feature>
<dbReference type="VEuPathDB" id="VectorBase:AMIN006643"/>
<feature type="domain" description="Fibronectin type-III" evidence="4">
    <location>
        <begin position="634"/>
        <end position="723"/>
    </location>
</feature>
<feature type="region of interest" description="Disordered" evidence="1">
    <location>
        <begin position="1013"/>
        <end position="1077"/>
    </location>
</feature>
<evidence type="ECO:0000256" key="1">
    <source>
        <dbReference type="SAM" id="MobiDB-lite"/>
    </source>
</evidence>
<dbReference type="EnsemblMetazoa" id="AMIN006643-RA">
    <property type="protein sequence ID" value="AMIN006643-PA"/>
    <property type="gene ID" value="AMIN006643"/>
</dbReference>
<keyword evidence="2" id="KW-0472">Membrane</keyword>
<dbReference type="InterPro" id="IPR003961">
    <property type="entry name" value="FN3_dom"/>
</dbReference>
<keyword evidence="2" id="KW-0812">Transmembrane</keyword>
<evidence type="ECO:0000313" key="6">
    <source>
        <dbReference type="Proteomes" id="UP000075920"/>
    </source>
</evidence>
<evidence type="ECO:0000259" key="4">
    <source>
        <dbReference type="PROSITE" id="PS50853"/>
    </source>
</evidence>
<reference evidence="5" key="2">
    <citation type="submission" date="2020-05" db="UniProtKB">
        <authorList>
            <consortium name="EnsemblMetazoa"/>
        </authorList>
    </citation>
    <scope>IDENTIFICATION</scope>
    <source>
        <strain evidence="5">MINIMUS1</strain>
    </source>
</reference>
<protein>
    <recommendedName>
        <fullName evidence="4">Fibronectin type-III domain-containing protein</fullName>
    </recommendedName>
</protein>
<proteinExistence type="predicted"/>
<sequence length="1154" mass="129402">MHRAGILAIICWMCFLGHVSALGWISPRDPIGTEVNGSFSMQCTLDMQLKDIKGLNSSNLMFYRSDEPVPREQVKILNASTIELTVERAVPYPNYAYTCKVNNTQGVAMRSVYIGHKPRVVKDFKCRAPLWDKHMVCTFTPDPNTIPTTYELILHFLPFSENFVCTLDIDKQTNQSMCIIKTDPGYRSLVEYYNFVLTAKNLLGTLSQQFIINHFDVVVPHEPVDCVIEDITSDSAVLKFKKWYRYEAFRRSFICEVKLLTLFDNNVWHTVSNDGLTLNHRDYTLPLRNLPYAATQYDVRIRMRTNSTEEGEDLWSNHTSCLFDTLPRKPDLPPDVPLGGFEDSNEQHLFVYWRELDNWQHNARSGFYYNITMEGPNGKIIERINSTVGMIDRHRVPDTNYTFQIRSANPEGNSERSSELFVPSRRHRLGKPLIDKLLSDSGQFALSWKPPSSAHPTITSYTVFWCNTTSNSPNDCNGSINFTSVTPNQTTFLLSDAGSTLNFAVAANSGRLSSGMVWAACTATHKSDIGKLKTIWITDMLSSYIHLKWKTECGDVAHTGYIVYYCPIASPRTLGCKEPEQFINVTNKNQHSCRLEPLKPYVTYKIEIAMYSETDIGPRSEPLVNTTREAAPSSPRNVSVLEITNRSITLHLDPPEHINGGKMSYEIKFNEHILKYNVEDPGTEVNQTLENLDAFTEYNITVRAATIEFSNASEPVRVRTLVGKPQAIGQPSTNSSSDSKLTISWNPPAKPSGCVEFYELMVKAKQTVIYQQRKTECQLREAICQNRDSSKYEFLVRAVNVDIAGPNEARFRNLSCNERWAELNGMWPDLKRFVAYGECGTSDAIAERPDKFNWLDSPPSTIRLHNGPWSEPLAHWCAMENKNVTQWVLVTFIVGILIVGSGCSYIRVKHVLHVKVIMPEGLNDITGSGKPGFNSVLGPTAIIFTEHHRIDHIVMGSSTKEASYNKEQNQCLLTTSSSSGGSVADLSGHEQRSSADYCSNSNFEDDSNSFYDQEAERQDRHGYSDETTESIGNDLEHDRHLGSTSNRSNETDSSFSPMSQGNTGSPMMKGTNGSQNKSSALLTTVTSGYVPAPIISTKQPISSNGYMQVGALTNGSMMAPLDTMQKSLNAKMAAAPISGYVTHKQLSDYGQHLK</sequence>
<dbReference type="CDD" id="cd00063">
    <property type="entry name" value="FN3"/>
    <property type="match status" value="5"/>
</dbReference>
<evidence type="ECO:0000313" key="5">
    <source>
        <dbReference type="EnsemblMetazoa" id="AMIN006643-PA"/>
    </source>
</evidence>
<feature type="compositionally biased region" description="Polar residues" evidence="1">
    <location>
        <begin position="1042"/>
        <end position="1077"/>
    </location>
</feature>
<name>A0A182W8G9_9DIPT</name>
<feature type="domain" description="Fibronectin type-III" evidence="4">
    <location>
        <begin position="531"/>
        <end position="630"/>
    </location>
</feature>
<dbReference type="InterPro" id="IPR050713">
    <property type="entry name" value="RTP_Phos/Ushers"/>
</dbReference>
<dbReference type="AlphaFoldDB" id="A0A182W8G9"/>
<organism evidence="5 6">
    <name type="scientific">Anopheles minimus</name>
    <dbReference type="NCBI Taxonomy" id="112268"/>
    <lineage>
        <taxon>Eukaryota</taxon>
        <taxon>Metazoa</taxon>
        <taxon>Ecdysozoa</taxon>
        <taxon>Arthropoda</taxon>
        <taxon>Hexapoda</taxon>
        <taxon>Insecta</taxon>
        <taxon>Pterygota</taxon>
        <taxon>Neoptera</taxon>
        <taxon>Endopterygota</taxon>
        <taxon>Diptera</taxon>
        <taxon>Nematocera</taxon>
        <taxon>Culicoidea</taxon>
        <taxon>Culicidae</taxon>
        <taxon>Anophelinae</taxon>
        <taxon>Anopheles</taxon>
    </lineage>
</organism>
<keyword evidence="2" id="KW-1133">Transmembrane helix</keyword>
<keyword evidence="6" id="KW-1185">Reference proteome</keyword>
<feature type="domain" description="Fibronectin type-III" evidence="4">
    <location>
        <begin position="727"/>
        <end position="819"/>
    </location>
</feature>
<dbReference type="SMART" id="SM00060">
    <property type="entry name" value="FN3"/>
    <property type="match status" value="6"/>
</dbReference>
<dbReference type="PANTHER" id="PTHR46957:SF3">
    <property type="entry name" value="CYTOKINE RECEPTOR"/>
    <property type="match status" value="1"/>
</dbReference>
<evidence type="ECO:0000256" key="2">
    <source>
        <dbReference type="SAM" id="Phobius"/>
    </source>
</evidence>
<dbReference type="InterPro" id="IPR013783">
    <property type="entry name" value="Ig-like_fold"/>
</dbReference>
<reference evidence="6" key="1">
    <citation type="submission" date="2013-03" db="EMBL/GenBank/DDBJ databases">
        <title>The Genome Sequence of Anopheles minimus MINIMUS1.</title>
        <authorList>
            <consortium name="The Broad Institute Genomics Platform"/>
            <person name="Neafsey D.E."/>
            <person name="Walton C."/>
            <person name="Walker B."/>
            <person name="Young S.K."/>
            <person name="Zeng Q."/>
            <person name="Gargeya S."/>
            <person name="Fitzgerald M."/>
            <person name="Haas B."/>
            <person name="Abouelleil A."/>
            <person name="Allen A.W."/>
            <person name="Alvarado L."/>
            <person name="Arachchi H.M."/>
            <person name="Berlin A.M."/>
            <person name="Chapman S.B."/>
            <person name="Gainer-Dewar J."/>
            <person name="Goldberg J."/>
            <person name="Griggs A."/>
            <person name="Gujja S."/>
            <person name="Hansen M."/>
            <person name="Howarth C."/>
            <person name="Imamovic A."/>
            <person name="Ireland A."/>
            <person name="Larimer J."/>
            <person name="McCowan C."/>
            <person name="Murphy C."/>
            <person name="Pearson M."/>
            <person name="Poon T.W."/>
            <person name="Priest M."/>
            <person name="Roberts A."/>
            <person name="Saif S."/>
            <person name="Shea T."/>
            <person name="Sisk P."/>
            <person name="Sykes S."/>
            <person name="Wortman J."/>
            <person name="Nusbaum C."/>
            <person name="Birren B."/>
        </authorList>
    </citation>
    <scope>NUCLEOTIDE SEQUENCE [LARGE SCALE GENOMIC DNA]</scope>
    <source>
        <strain evidence="6">MINIMUS1</strain>
    </source>
</reference>
<dbReference type="InterPro" id="IPR036116">
    <property type="entry name" value="FN3_sf"/>
</dbReference>
<dbReference type="Pfam" id="PF00041">
    <property type="entry name" value="fn3"/>
    <property type="match status" value="2"/>
</dbReference>
<dbReference type="Proteomes" id="UP000075920">
    <property type="component" value="Unassembled WGS sequence"/>
</dbReference>
<feature type="signal peptide" evidence="3">
    <location>
        <begin position="1"/>
        <end position="21"/>
    </location>
</feature>
<dbReference type="PANTHER" id="PTHR46957">
    <property type="entry name" value="CYTOKINE RECEPTOR"/>
    <property type="match status" value="1"/>
</dbReference>
<dbReference type="SUPFAM" id="SSF49265">
    <property type="entry name" value="Fibronectin type III"/>
    <property type="match status" value="4"/>
</dbReference>
<feature type="domain" description="Fibronectin type-III" evidence="4">
    <location>
        <begin position="429"/>
        <end position="528"/>
    </location>
</feature>
<dbReference type="PROSITE" id="PS50853">
    <property type="entry name" value="FN3"/>
    <property type="match status" value="4"/>
</dbReference>
<dbReference type="GO" id="GO:0016020">
    <property type="term" value="C:membrane"/>
    <property type="evidence" value="ECO:0007669"/>
    <property type="project" value="UniProtKB-SubCell"/>
</dbReference>